<protein>
    <submittedName>
        <fullName evidence="2">Uncharacterized protein</fullName>
    </submittedName>
</protein>
<gene>
    <name evidence="2" type="ORF">DPMN_091039</name>
</gene>
<reference evidence="2" key="1">
    <citation type="journal article" date="2019" name="bioRxiv">
        <title>The Genome of the Zebra Mussel, Dreissena polymorpha: A Resource for Invasive Species Research.</title>
        <authorList>
            <person name="McCartney M.A."/>
            <person name="Auch B."/>
            <person name="Kono T."/>
            <person name="Mallez S."/>
            <person name="Zhang Y."/>
            <person name="Obille A."/>
            <person name="Becker A."/>
            <person name="Abrahante J.E."/>
            <person name="Garbe J."/>
            <person name="Badalamenti J.P."/>
            <person name="Herman A."/>
            <person name="Mangelson H."/>
            <person name="Liachko I."/>
            <person name="Sullivan S."/>
            <person name="Sone E.D."/>
            <person name="Koren S."/>
            <person name="Silverstein K.A.T."/>
            <person name="Beckman K.B."/>
            <person name="Gohl D.M."/>
        </authorList>
    </citation>
    <scope>NUCLEOTIDE SEQUENCE</scope>
    <source>
        <strain evidence="2">Duluth1</strain>
        <tissue evidence="2">Whole animal</tissue>
    </source>
</reference>
<reference evidence="2" key="2">
    <citation type="submission" date="2020-11" db="EMBL/GenBank/DDBJ databases">
        <authorList>
            <person name="McCartney M.A."/>
            <person name="Auch B."/>
            <person name="Kono T."/>
            <person name="Mallez S."/>
            <person name="Becker A."/>
            <person name="Gohl D.M."/>
            <person name="Silverstein K.A.T."/>
            <person name="Koren S."/>
            <person name="Bechman K.B."/>
            <person name="Herman A."/>
            <person name="Abrahante J.E."/>
            <person name="Garbe J."/>
        </authorList>
    </citation>
    <scope>NUCLEOTIDE SEQUENCE</scope>
    <source>
        <strain evidence="2">Duluth1</strain>
        <tissue evidence="2">Whole animal</tissue>
    </source>
</reference>
<dbReference type="EMBL" id="JAIWYP010000003">
    <property type="protein sequence ID" value="KAH3848659.1"/>
    <property type="molecule type" value="Genomic_DNA"/>
</dbReference>
<evidence type="ECO:0000313" key="3">
    <source>
        <dbReference type="Proteomes" id="UP000828390"/>
    </source>
</evidence>
<feature type="compositionally biased region" description="Basic and acidic residues" evidence="1">
    <location>
        <begin position="1"/>
        <end position="10"/>
    </location>
</feature>
<evidence type="ECO:0000256" key="1">
    <source>
        <dbReference type="SAM" id="MobiDB-lite"/>
    </source>
</evidence>
<proteinExistence type="predicted"/>
<feature type="region of interest" description="Disordered" evidence="1">
    <location>
        <begin position="1"/>
        <end position="52"/>
    </location>
</feature>
<feature type="compositionally biased region" description="Polar residues" evidence="1">
    <location>
        <begin position="33"/>
        <end position="45"/>
    </location>
</feature>
<evidence type="ECO:0000313" key="2">
    <source>
        <dbReference type="EMBL" id="KAH3848659.1"/>
    </source>
</evidence>
<accession>A0A9D4KZV5</accession>
<name>A0A9D4KZV5_DREPO</name>
<sequence length="52" mass="5892">MMEIDAHQEELDTENSTPNEHDKEKKPAKRRPNITTMPSASTIHSTIRGFLG</sequence>
<keyword evidence="3" id="KW-1185">Reference proteome</keyword>
<comment type="caution">
    <text evidence="2">The sequence shown here is derived from an EMBL/GenBank/DDBJ whole genome shotgun (WGS) entry which is preliminary data.</text>
</comment>
<dbReference type="Proteomes" id="UP000828390">
    <property type="component" value="Unassembled WGS sequence"/>
</dbReference>
<organism evidence="2 3">
    <name type="scientific">Dreissena polymorpha</name>
    <name type="common">Zebra mussel</name>
    <name type="synonym">Mytilus polymorpha</name>
    <dbReference type="NCBI Taxonomy" id="45954"/>
    <lineage>
        <taxon>Eukaryota</taxon>
        <taxon>Metazoa</taxon>
        <taxon>Spiralia</taxon>
        <taxon>Lophotrochozoa</taxon>
        <taxon>Mollusca</taxon>
        <taxon>Bivalvia</taxon>
        <taxon>Autobranchia</taxon>
        <taxon>Heteroconchia</taxon>
        <taxon>Euheterodonta</taxon>
        <taxon>Imparidentia</taxon>
        <taxon>Neoheterodontei</taxon>
        <taxon>Myida</taxon>
        <taxon>Dreissenoidea</taxon>
        <taxon>Dreissenidae</taxon>
        <taxon>Dreissena</taxon>
    </lineage>
</organism>
<dbReference type="AlphaFoldDB" id="A0A9D4KZV5"/>